<dbReference type="Proteomes" id="UP000824998">
    <property type="component" value="Unassembled WGS sequence"/>
</dbReference>
<name>A0A9P7YAJ7_9HELO</name>
<keyword evidence="3" id="KW-1185">Reference proteome</keyword>
<organism evidence="2 3">
    <name type="scientific">Amylocarpus encephaloides</name>
    <dbReference type="NCBI Taxonomy" id="45428"/>
    <lineage>
        <taxon>Eukaryota</taxon>
        <taxon>Fungi</taxon>
        <taxon>Dikarya</taxon>
        <taxon>Ascomycota</taxon>
        <taxon>Pezizomycotina</taxon>
        <taxon>Leotiomycetes</taxon>
        <taxon>Helotiales</taxon>
        <taxon>Helotiales incertae sedis</taxon>
        <taxon>Amylocarpus</taxon>
    </lineage>
</organism>
<evidence type="ECO:0000313" key="3">
    <source>
        <dbReference type="Proteomes" id="UP000824998"/>
    </source>
</evidence>
<evidence type="ECO:0000313" key="2">
    <source>
        <dbReference type="EMBL" id="KAG9230139.1"/>
    </source>
</evidence>
<evidence type="ECO:0008006" key="4">
    <source>
        <dbReference type="Google" id="ProtNLM"/>
    </source>
</evidence>
<dbReference type="EMBL" id="MU251698">
    <property type="protein sequence ID" value="KAG9230139.1"/>
    <property type="molecule type" value="Genomic_DNA"/>
</dbReference>
<accession>A0A9P7YAJ7</accession>
<dbReference type="AlphaFoldDB" id="A0A9P7YAJ7"/>
<sequence>MKYESASLLIAFIGLTSAAPTPFAAPKNTFSIPKAMLRSVRLAAREVPQEQSHNKFLTGVRAALDLDNPAGIVDPVFGLLGNAAAAEGAGTITNLDCLHQATADQAFTNAKAAGDVVGMTNSLLYAALERNTGSVGQKSVLCTDKAVNAEIQAIQQHQDPASDGAAATNKAIVLELAVQLQAIGADPQDSLLSGTFAPGDVNDNTGAGNTCDTADDAEGCIFTQNLLVEDATADEIAAAVSAGGAGAATGAAAANETAAASDSTDDECAVASAGTTADATDNAGAAAGNNVQTFTGNLGGPPPAVIESSGDRPFSINDVTFVNAGAALQRSCAVQNNACANVVNSGGDGSVADCNAQEQACNAAASA</sequence>
<gene>
    <name evidence="2" type="ORF">BJ875DRAFT_166234</name>
</gene>
<reference evidence="2" key="1">
    <citation type="journal article" date="2021" name="IMA Fungus">
        <title>Genomic characterization of three marine fungi, including Emericellopsis atlantica sp. nov. with signatures of a generalist lifestyle and marine biomass degradation.</title>
        <authorList>
            <person name="Hagestad O.C."/>
            <person name="Hou L."/>
            <person name="Andersen J.H."/>
            <person name="Hansen E.H."/>
            <person name="Altermark B."/>
            <person name="Li C."/>
            <person name="Kuhnert E."/>
            <person name="Cox R.J."/>
            <person name="Crous P.W."/>
            <person name="Spatafora J.W."/>
            <person name="Lail K."/>
            <person name="Amirebrahimi M."/>
            <person name="Lipzen A."/>
            <person name="Pangilinan J."/>
            <person name="Andreopoulos W."/>
            <person name="Hayes R.D."/>
            <person name="Ng V."/>
            <person name="Grigoriev I.V."/>
            <person name="Jackson S.A."/>
            <person name="Sutton T.D.S."/>
            <person name="Dobson A.D.W."/>
            <person name="Rama T."/>
        </authorList>
    </citation>
    <scope>NUCLEOTIDE SEQUENCE</scope>
    <source>
        <strain evidence="2">TRa018bII</strain>
    </source>
</reference>
<feature type="chain" id="PRO_5040269200" description="Cell wall protein" evidence="1">
    <location>
        <begin position="19"/>
        <end position="367"/>
    </location>
</feature>
<proteinExistence type="predicted"/>
<evidence type="ECO:0000256" key="1">
    <source>
        <dbReference type="SAM" id="SignalP"/>
    </source>
</evidence>
<dbReference type="OrthoDB" id="2153847at2759"/>
<protein>
    <recommendedName>
        <fullName evidence="4">Cell wall protein</fullName>
    </recommendedName>
</protein>
<feature type="signal peptide" evidence="1">
    <location>
        <begin position="1"/>
        <end position="18"/>
    </location>
</feature>
<comment type="caution">
    <text evidence="2">The sequence shown here is derived from an EMBL/GenBank/DDBJ whole genome shotgun (WGS) entry which is preliminary data.</text>
</comment>
<keyword evidence="1" id="KW-0732">Signal</keyword>